<organism evidence="1 2">
    <name type="scientific">Bacteroides faecichinchillae</name>
    <dbReference type="NCBI Taxonomy" id="871325"/>
    <lineage>
        <taxon>Bacteria</taxon>
        <taxon>Pseudomonadati</taxon>
        <taxon>Bacteroidota</taxon>
        <taxon>Bacteroidia</taxon>
        <taxon>Bacteroidales</taxon>
        <taxon>Bacteroidaceae</taxon>
        <taxon>Bacteroides</taxon>
    </lineage>
</organism>
<gene>
    <name evidence="1" type="ORF">SAMN05444349_101135</name>
</gene>
<reference evidence="1 2" key="1">
    <citation type="submission" date="2016-11" db="EMBL/GenBank/DDBJ databases">
        <authorList>
            <person name="Jaros S."/>
            <person name="Januszkiewicz K."/>
            <person name="Wedrychowicz H."/>
        </authorList>
    </citation>
    <scope>NUCLEOTIDE SEQUENCE [LARGE SCALE GENOMIC DNA]</scope>
    <source>
        <strain evidence="1 2">DSM 26883</strain>
    </source>
</reference>
<evidence type="ECO:0000313" key="1">
    <source>
        <dbReference type="EMBL" id="SHE31636.1"/>
    </source>
</evidence>
<proteinExistence type="predicted"/>
<sequence length="75" mass="8326">MKKMIILLFLCVVTVVVAKKIHQDKVDPLLLDNIEAIASEETDVPTKCYGSGGLDCPVSHDKVKYIYGGYSLEIR</sequence>
<dbReference type="EMBL" id="FQVD01000001">
    <property type="protein sequence ID" value="SHE31636.1"/>
    <property type="molecule type" value="Genomic_DNA"/>
</dbReference>
<name>A0A1M4SHG8_9BACE</name>
<dbReference type="AlphaFoldDB" id="A0A1M4SHG8"/>
<dbReference type="OrthoDB" id="797817at2"/>
<accession>A0A1M4SHG8</accession>
<dbReference type="Proteomes" id="UP000184436">
    <property type="component" value="Unassembled WGS sequence"/>
</dbReference>
<dbReference type="RefSeq" id="WP_025073524.1">
    <property type="nucleotide sequence ID" value="NZ_FQVD01000001.1"/>
</dbReference>
<evidence type="ECO:0000313" key="2">
    <source>
        <dbReference type="Proteomes" id="UP000184436"/>
    </source>
</evidence>
<dbReference type="STRING" id="871325.SAMN05444349_101135"/>
<keyword evidence="2" id="KW-1185">Reference proteome</keyword>
<protein>
    <submittedName>
        <fullName evidence="1">NVEALA protein</fullName>
    </submittedName>
</protein>